<reference evidence="2" key="1">
    <citation type="journal article" date="2023" name="GigaByte">
        <title>Genome assembly of the bearded iris, Iris pallida Lam.</title>
        <authorList>
            <person name="Bruccoleri R.E."/>
            <person name="Oakeley E.J."/>
            <person name="Faust A.M.E."/>
            <person name="Altorfer M."/>
            <person name="Dessus-Babus S."/>
            <person name="Burckhardt D."/>
            <person name="Oertli M."/>
            <person name="Naumann U."/>
            <person name="Petersen F."/>
            <person name="Wong J."/>
        </authorList>
    </citation>
    <scope>NUCLEOTIDE SEQUENCE</scope>
    <source>
        <strain evidence="2">GSM-AAB239-AS_SAM_17_03QT</strain>
    </source>
</reference>
<dbReference type="PANTHER" id="PTHR35546:SF130">
    <property type="entry name" value="EXPRESSED PROTEIN"/>
    <property type="match status" value="1"/>
</dbReference>
<dbReference type="SUPFAM" id="SSF81383">
    <property type="entry name" value="F-box domain"/>
    <property type="match status" value="1"/>
</dbReference>
<evidence type="ECO:0000313" key="3">
    <source>
        <dbReference type="Proteomes" id="UP001140949"/>
    </source>
</evidence>
<dbReference type="Pfam" id="PF00646">
    <property type="entry name" value="F-box"/>
    <property type="match status" value="1"/>
</dbReference>
<dbReference type="Gene3D" id="1.20.1280.50">
    <property type="match status" value="1"/>
</dbReference>
<protein>
    <submittedName>
        <fullName evidence="2">F-box protein-like</fullName>
    </submittedName>
</protein>
<dbReference type="InterPro" id="IPR055290">
    <property type="entry name" value="At3g26010-like"/>
</dbReference>
<dbReference type="EMBL" id="JANAVB010000194">
    <property type="protein sequence ID" value="KAJ6854303.1"/>
    <property type="molecule type" value="Genomic_DNA"/>
</dbReference>
<accession>A0AAX6IPA7</accession>
<dbReference type="InterPro" id="IPR001810">
    <property type="entry name" value="F-box_dom"/>
</dbReference>
<dbReference type="SMART" id="SM00256">
    <property type="entry name" value="FBOX"/>
    <property type="match status" value="1"/>
</dbReference>
<dbReference type="PANTHER" id="PTHR35546">
    <property type="entry name" value="F-BOX PROTEIN INTERACTION DOMAIN PROTEIN-RELATED"/>
    <property type="match status" value="1"/>
</dbReference>
<dbReference type="AlphaFoldDB" id="A0AAX6IPA7"/>
<dbReference type="InterPro" id="IPR036047">
    <property type="entry name" value="F-box-like_dom_sf"/>
</dbReference>
<comment type="caution">
    <text evidence="2">The sequence shown here is derived from an EMBL/GenBank/DDBJ whole genome shotgun (WGS) entry which is preliminary data.</text>
</comment>
<proteinExistence type="predicted"/>
<organism evidence="2 3">
    <name type="scientific">Iris pallida</name>
    <name type="common">Sweet iris</name>
    <dbReference type="NCBI Taxonomy" id="29817"/>
    <lineage>
        <taxon>Eukaryota</taxon>
        <taxon>Viridiplantae</taxon>
        <taxon>Streptophyta</taxon>
        <taxon>Embryophyta</taxon>
        <taxon>Tracheophyta</taxon>
        <taxon>Spermatophyta</taxon>
        <taxon>Magnoliopsida</taxon>
        <taxon>Liliopsida</taxon>
        <taxon>Asparagales</taxon>
        <taxon>Iridaceae</taxon>
        <taxon>Iridoideae</taxon>
        <taxon>Irideae</taxon>
        <taxon>Iris</taxon>
    </lineage>
</organism>
<sequence>MVDILSDDLAMEVLVRLPVRSIMRFRCVSKAWNSLISELGCRHRDRLPPAMVGYIQEYPASWQKATKFTGIGRRSCYSSDALAAAVAGSRGPDFSFMPLCYSQENRDIVSVCNGLVLCHYSIQQLDDEQPDYEHFHVICNPATKRWKRLPETKLCDPIAVGFDQRLPHRRHYRVLGEDILMHPGPDIFRFKMFVSETGSWVDCPGGLPRTLKSCLEVMFYADGIFYVFDISLVHNVAAVAVVHLLAVEEGGCRMIPLPPGVRPDGFECSLLREWFSRGVRPCLGSLDGVLRLAAGTQDEILVWALEAGGWVPKHAVDLLGVGRERLAEIGVDPGLLSTVRFVKFHPDVDVIFLCTRGTVLSYHLGTGTFEVMSSDAVDANSCFRIPYFFFPYSPCYSEELDL</sequence>
<evidence type="ECO:0000259" key="1">
    <source>
        <dbReference type="SMART" id="SM00256"/>
    </source>
</evidence>
<gene>
    <name evidence="2" type="ORF">M6B38_102360</name>
</gene>
<evidence type="ECO:0000313" key="2">
    <source>
        <dbReference type="EMBL" id="KAJ6854303.1"/>
    </source>
</evidence>
<dbReference type="CDD" id="cd22157">
    <property type="entry name" value="F-box_AtFBW1-like"/>
    <property type="match status" value="1"/>
</dbReference>
<feature type="domain" description="F-box" evidence="1">
    <location>
        <begin position="5"/>
        <end position="45"/>
    </location>
</feature>
<reference evidence="2" key="2">
    <citation type="submission" date="2023-04" db="EMBL/GenBank/DDBJ databases">
        <authorList>
            <person name="Bruccoleri R.E."/>
            <person name="Oakeley E.J."/>
            <person name="Faust A.-M."/>
            <person name="Dessus-Babus S."/>
            <person name="Altorfer M."/>
            <person name="Burckhardt D."/>
            <person name="Oertli M."/>
            <person name="Naumann U."/>
            <person name="Petersen F."/>
            <person name="Wong J."/>
        </authorList>
    </citation>
    <scope>NUCLEOTIDE SEQUENCE</scope>
    <source>
        <strain evidence="2">GSM-AAB239-AS_SAM_17_03QT</strain>
        <tissue evidence="2">Leaf</tissue>
    </source>
</reference>
<name>A0AAX6IPA7_IRIPA</name>
<keyword evidence="3" id="KW-1185">Reference proteome</keyword>
<dbReference type="Proteomes" id="UP001140949">
    <property type="component" value="Unassembled WGS sequence"/>
</dbReference>